<name>A0A163ZQI8_9FLAO</name>
<dbReference type="RefSeq" id="WP_052243570.1">
    <property type="nucleotide sequence ID" value="NZ_JACAJP010000009.1"/>
</dbReference>
<organism evidence="2 3">
    <name type="scientific">Myroides marinus</name>
    <dbReference type="NCBI Taxonomy" id="703342"/>
    <lineage>
        <taxon>Bacteria</taxon>
        <taxon>Pseudomonadati</taxon>
        <taxon>Bacteroidota</taxon>
        <taxon>Flavobacteriia</taxon>
        <taxon>Flavobacteriales</taxon>
        <taxon>Flavobacteriaceae</taxon>
        <taxon>Myroides</taxon>
    </lineage>
</organism>
<evidence type="ECO:0000313" key="2">
    <source>
        <dbReference type="EMBL" id="KZE82247.1"/>
    </source>
</evidence>
<accession>A0A163ZQI8</accession>
<dbReference type="EMBL" id="LQNU01000047">
    <property type="protein sequence ID" value="KZE82247.1"/>
    <property type="molecule type" value="Genomic_DNA"/>
</dbReference>
<gene>
    <name evidence="2" type="ORF">AV926_07250</name>
</gene>
<feature type="chain" id="PRO_5007848380" evidence="1">
    <location>
        <begin position="19"/>
        <end position="146"/>
    </location>
</feature>
<feature type="signal peptide" evidence="1">
    <location>
        <begin position="1"/>
        <end position="18"/>
    </location>
</feature>
<keyword evidence="1" id="KW-0732">Signal</keyword>
<sequence length="146" mass="16754">MRNVLIILGCMFAFSANAQDIQGLGINSKRIICGGGSYIEPLYQVESKDLVKEENKITLQEYVERLYQISSLWYNKGAQITMKSGEYPYIVKRKDGDREVYQKGSSKELINYTQEDIESIEYLKGLEDYRGIYIGIVAIVFKEKAK</sequence>
<evidence type="ECO:0000313" key="3">
    <source>
        <dbReference type="Proteomes" id="UP000076630"/>
    </source>
</evidence>
<dbReference type="Proteomes" id="UP000076630">
    <property type="component" value="Unassembled WGS sequence"/>
</dbReference>
<reference evidence="2 3" key="1">
    <citation type="submission" date="2016-01" db="EMBL/GenBank/DDBJ databases">
        <title>Whole genome sequencing of Myroides marinus L41.</title>
        <authorList>
            <person name="Hong K.W."/>
        </authorList>
    </citation>
    <scope>NUCLEOTIDE SEQUENCE [LARGE SCALE GENOMIC DNA]</scope>
    <source>
        <strain evidence="2 3">L41</strain>
    </source>
</reference>
<comment type="caution">
    <text evidence="2">The sequence shown here is derived from an EMBL/GenBank/DDBJ whole genome shotgun (WGS) entry which is preliminary data.</text>
</comment>
<protein>
    <submittedName>
        <fullName evidence="2">Uncharacterized protein</fullName>
    </submittedName>
</protein>
<keyword evidence="3" id="KW-1185">Reference proteome</keyword>
<evidence type="ECO:0000256" key="1">
    <source>
        <dbReference type="SAM" id="SignalP"/>
    </source>
</evidence>
<proteinExistence type="predicted"/>
<dbReference type="AlphaFoldDB" id="A0A163ZQI8"/>